<sequence>MKQSCSFFPVSESWSKSRSVAPISSSDVSLPTSSLDLPDVADLFAPPADNASRKRESNGSALHDSRNKFPRMQSQSQGIGSAAGNALIPPQLRGRLVSFFFLSISLWRLVKVRTAYYMYSLVYPPQLTSQMLTVNYNMRHVGAFPGVFAKMFTLYISHP</sequence>
<protein>
    <submittedName>
        <fullName evidence="2">Uncharacterized protein</fullName>
    </submittedName>
</protein>
<feature type="compositionally biased region" description="Basic and acidic residues" evidence="1">
    <location>
        <begin position="51"/>
        <end position="67"/>
    </location>
</feature>
<name>B4FDB4_MAIZE</name>
<proteinExistence type="evidence at transcript level"/>
<feature type="compositionally biased region" description="Low complexity" evidence="1">
    <location>
        <begin position="22"/>
        <end position="38"/>
    </location>
</feature>
<feature type="compositionally biased region" description="Polar residues" evidence="1">
    <location>
        <begin position="1"/>
        <end position="18"/>
    </location>
</feature>
<organism evidence="2">
    <name type="scientific">Zea mays</name>
    <name type="common">Maize</name>
    <dbReference type="NCBI Taxonomy" id="4577"/>
    <lineage>
        <taxon>Eukaryota</taxon>
        <taxon>Viridiplantae</taxon>
        <taxon>Streptophyta</taxon>
        <taxon>Embryophyta</taxon>
        <taxon>Tracheophyta</taxon>
        <taxon>Spermatophyta</taxon>
        <taxon>Magnoliopsida</taxon>
        <taxon>Liliopsida</taxon>
        <taxon>Poales</taxon>
        <taxon>Poaceae</taxon>
        <taxon>PACMAD clade</taxon>
        <taxon>Panicoideae</taxon>
        <taxon>Andropogonodae</taxon>
        <taxon>Andropogoneae</taxon>
        <taxon>Tripsacinae</taxon>
        <taxon>Zea</taxon>
    </lineage>
</organism>
<evidence type="ECO:0000313" key="2">
    <source>
        <dbReference type="EMBL" id="ACF80107.1"/>
    </source>
</evidence>
<dbReference type="ExpressionAtlas" id="B4FDB4">
    <property type="expression patterns" value="baseline and differential"/>
</dbReference>
<dbReference type="EMBL" id="BT035102">
    <property type="protein sequence ID" value="ACF80107.1"/>
    <property type="molecule type" value="mRNA"/>
</dbReference>
<dbReference type="AlphaFoldDB" id="B4FDB4"/>
<evidence type="ECO:0000256" key="1">
    <source>
        <dbReference type="SAM" id="MobiDB-lite"/>
    </source>
</evidence>
<feature type="region of interest" description="Disordered" evidence="1">
    <location>
        <begin position="1"/>
        <end position="77"/>
    </location>
</feature>
<reference evidence="2" key="1">
    <citation type="journal article" date="2009" name="PLoS Genet.">
        <title>Sequencing, mapping, and analysis of 27,455 maize full-length cDNAs.</title>
        <authorList>
            <person name="Soderlund C."/>
            <person name="Descour A."/>
            <person name="Kudrna D."/>
            <person name="Bomhoff M."/>
            <person name="Boyd L."/>
            <person name="Currie J."/>
            <person name="Angelova A."/>
            <person name="Collura K."/>
            <person name="Wissotski M."/>
            <person name="Ashley E."/>
            <person name="Morrow D."/>
            <person name="Fernandes J."/>
            <person name="Walbot V."/>
            <person name="Yu Y."/>
        </authorList>
    </citation>
    <scope>NUCLEOTIDE SEQUENCE</scope>
    <source>
        <strain evidence="2">B73</strain>
    </source>
</reference>
<accession>B4FDB4</accession>